<keyword evidence="1" id="KW-0812">Transmembrane</keyword>
<comment type="caution">
    <text evidence="2">The sequence shown here is derived from an EMBL/GenBank/DDBJ whole genome shotgun (WGS) entry which is preliminary data.</text>
</comment>
<dbReference type="RefSeq" id="WP_188666508.1">
    <property type="nucleotide sequence ID" value="NZ_BMHV01000026.1"/>
</dbReference>
<keyword evidence="1" id="KW-0472">Membrane</keyword>
<accession>A0A917C5D8</accession>
<name>A0A917C5D8_9PROT</name>
<dbReference type="Proteomes" id="UP000632498">
    <property type="component" value="Unassembled WGS sequence"/>
</dbReference>
<protein>
    <submittedName>
        <fullName evidence="2">Uncharacterized protein</fullName>
    </submittedName>
</protein>
<evidence type="ECO:0000313" key="2">
    <source>
        <dbReference type="EMBL" id="GGF72956.1"/>
    </source>
</evidence>
<sequence length="119" mass="13558">MLDQNIQGALAKLDVNAKKRKKKRSLVVSLAGLALIFSVFSGVWVYQHMMPSVSMDHLSRLIIVASRSSDNDPIRLLGDIERRMGKKMEKLSNAERVDAVAYLMNHIELHHNRQELISY</sequence>
<evidence type="ECO:0000256" key="1">
    <source>
        <dbReference type="SAM" id="Phobius"/>
    </source>
</evidence>
<keyword evidence="3" id="KW-1185">Reference proteome</keyword>
<dbReference type="EMBL" id="BMHV01000026">
    <property type="protein sequence ID" value="GGF72956.1"/>
    <property type="molecule type" value="Genomic_DNA"/>
</dbReference>
<organism evidence="2 3">
    <name type="scientific">Terasakiella brassicae</name>
    <dbReference type="NCBI Taxonomy" id="1634917"/>
    <lineage>
        <taxon>Bacteria</taxon>
        <taxon>Pseudomonadati</taxon>
        <taxon>Pseudomonadota</taxon>
        <taxon>Alphaproteobacteria</taxon>
        <taxon>Rhodospirillales</taxon>
        <taxon>Terasakiellaceae</taxon>
        <taxon>Terasakiella</taxon>
    </lineage>
</organism>
<dbReference type="AlphaFoldDB" id="A0A917C5D8"/>
<reference evidence="2" key="1">
    <citation type="journal article" date="2014" name="Int. J. Syst. Evol. Microbiol.">
        <title>Complete genome sequence of Corynebacterium casei LMG S-19264T (=DSM 44701T), isolated from a smear-ripened cheese.</title>
        <authorList>
            <consortium name="US DOE Joint Genome Institute (JGI-PGF)"/>
            <person name="Walter F."/>
            <person name="Albersmeier A."/>
            <person name="Kalinowski J."/>
            <person name="Ruckert C."/>
        </authorList>
    </citation>
    <scope>NUCLEOTIDE SEQUENCE</scope>
    <source>
        <strain evidence="2">CGMCC 1.15254</strain>
    </source>
</reference>
<proteinExistence type="predicted"/>
<feature type="transmembrane region" description="Helical" evidence="1">
    <location>
        <begin position="26"/>
        <end position="46"/>
    </location>
</feature>
<keyword evidence="1" id="KW-1133">Transmembrane helix</keyword>
<evidence type="ECO:0000313" key="3">
    <source>
        <dbReference type="Proteomes" id="UP000632498"/>
    </source>
</evidence>
<gene>
    <name evidence="2" type="ORF">GCM10011332_28700</name>
</gene>
<reference evidence="2" key="2">
    <citation type="submission" date="2020-09" db="EMBL/GenBank/DDBJ databases">
        <authorList>
            <person name="Sun Q."/>
            <person name="Zhou Y."/>
        </authorList>
    </citation>
    <scope>NUCLEOTIDE SEQUENCE</scope>
    <source>
        <strain evidence="2">CGMCC 1.15254</strain>
    </source>
</reference>